<dbReference type="GO" id="GO:0046579">
    <property type="term" value="P:positive regulation of Ras protein signal transduction"/>
    <property type="evidence" value="ECO:0007669"/>
    <property type="project" value="TreeGrafter"/>
</dbReference>
<sequence length="1249" mass="146852">MSKTNLSRKVSKDQRIKKVQEKKMLKRPESSFDFLTKTTSIKTSDKKLIRNIFSTSNRKEYEGPIISEKKVSSTKTPKAGIPFYFDSNGNTYDVYFQKIEGKYFRSSKLNFNKLKFPQLVEENLPKLNNAFPKFPKPDDFSDFSDFEQAVVDWRSQVDSYLGYTHLPNIIGRAYDRPRIDLKEKFNIQLHPVNKLDKVDEKFDENSDEIVDENSIKMKKSSLLHPNISLHSSINFKEKKTQIIIWDHQLILPEPDPMNYKTFEEFQFAFQRWSKITAKSLKIIPPHARQLASIHGLTTKAERQKKEQERKEIETGRLLREQLSQRKNLQIIPDIHNFKWISRIGSFLSLDSPIKLPQTPLNLTIPKLQNTEKKEIIIQEEIIKNQENNSEKISQLEMPILLHMDSNIDREEMENFSKIRNSSKWHSLPEETCKSIQAFISGVINIYEKNTQKYHQKNAPLMGILHGYFPQSTTFSNSFKENKQDDSFFNDSLRRSDISVFLIQKSIDCPSNIDGKTVSFQVPQYEPYHSFNLKDFQVSEIPHLIQQIIDIDKEYEFSQLLESNHPRFQKNDMTSIQLLFALGGTFKINDLLKALTADMYLDSFLHFLLTKIGFNNEMRIRVIESIITFNQFNEVLELFNVSRNFLFHAKLGSFIMLFLRFPRSVEFFKKYLGKFQGNLDNDDNDDDIDLYHLYYLAYAFNCSSNNSNFIFPCPHTFKEFHVIHINPAYISLEKSLFALYYLDIMDHSIPEKDRPLFEANYEIIQKKIHFLNLKIEKQITQDKGYFDYIFQCFTSRSFRLSTYYLFIFTQMLKLKTQITNDILQSDTVNLFQKLRETKRKGKQDPEYLSKTNTYNKTTKKIPNESIKETQDEEKTIFRFRHVYFAYIILWRRMQKSTTWNNFVMNKYSERINQLIVDLTPDIYSTRNSTENIHRGSKLPVFIREFYQNVLRSSSRMKAKSISVGIPGQLLELMKKLLEINSNSENLIEIAKIFLLSTKALIRVNSIAAEAKKQPKSNTANWIFSNLHIRTILFILTQKNPFLDEMKSHLISSLRHLIKNQQIFLLIHNYPNFYQEIQTLFSETKNEKLIHHLFHLFSDSIVQHPKSLKSFFGSSQQVLVNIVGMISSRNTTVSIHVLQFLTRIFNMILQADLSSKQKDPITVDGSNPKGVKKNLQSFVEFFIKGGFFVQIHRLNLYCLDKKDFGRSFIVLANFLHTLDQTNQIPKIMKELKGTQNYTKPLYQILKFFSQN</sequence>
<dbReference type="Proteomes" id="UP001149090">
    <property type="component" value="Unassembled WGS sequence"/>
</dbReference>
<evidence type="ECO:0000313" key="2">
    <source>
        <dbReference type="EMBL" id="KAJ5073691.1"/>
    </source>
</evidence>
<organism evidence="2 3">
    <name type="scientific">Anaeramoeba ignava</name>
    <name type="common">Anaerobic marine amoeba</name>
    <dbReference type="NCBI Taxonomy" id="1746090"/>
    <lineage>
        <taxon>Eukaryota</taxon>
        <taxon>Metamonada</taxon>
        <taxon>Anaeramoebidae</taxon>
        <taxon>Anaeramoeba</taxon>
    </lineage>
</organism>
<evidence type="ECO:0000313" key="3">
    <source>
        <dbReference type="Proteomes" id="UP001149090"/>
    </source>
</evidence>
<proteinExistence type="predicted"/>
<dbReference type="InterPro" id="IPR037474">
    <property type="entry name" value="ScaA"/>
</dbReference>
<dbReference type="PANTHER" id="PTHR37516:SF1">
    <property type="entry name" value="SCA1 COMPLEX SCAFFOLD PROTEIN SCAA"/>
    <property type="match status" value="1"/>
</dbReference>
<dbReference type="GO" id="GO:0005829">
    <property type="term" value="C:cytosol"/>
    <property type="evidence" value="ECO:0007669"/>
    <property type="project" value="TreeGrafter"/>
</dbReference>
<name>A0A9Q0RB20_ANAIG</name>
<accession>A0A9Q0RB20</accession>
<dbReference type="OrthoDB" id="18066at2759"/>
<gene>
    <name evidence="2" type="ORF">M0811_08528</name>
</gene>
<dbReference type="EMBL" id="JAPDFW010000073">
    <property type="protein sequence ID" value="KAJ5073691.1"/>
    <property type="molecule type" value="Genomic_DNA"/>
</dbReference>
<reference evidence="2" key="1">
    <citation type="submission" date="2022-10" db="EMBL/GenBank/DDBJ databases">
        <title>Novel sulphate-reducing endosymbionts in the free-living metamonad Anaeramoeba.</title>
        <authorList>
            <person name="Jerlstrom-Hultqvist J."/>
            <person name="Cepicka I."/>
            <person name="Gallot-Lavallee L."/>
            <person name="Salas-Leiva D."/>
            <person name="Curtis B.A."/>
            <person name="Zahonova K."/>
            <person name="Pipaliya S."/>
            <person name="Dacks J."/>
            <person name="Roger A.J."/>
        </authorList>
    </citation>
    <scope>NUCLEOTIDE SEQUENCE</scope>
    <source>
        <strain evidence="2">BMAN</strain>
    </source>
</reference>
<feature type="compositionally biased region" description="Basic and acidic residues" evidence="1">
    <location>
        <begin position="10"/>
        <end position="23"/>
    </location>
</feature>
<evidence type="ECO:0000256" key="1">
    <source>
        <dbReference type="SAM" id="MobiDB-lite"/>
    </source>
</evidence>
<comment type="caution">
    <text evidence="2">The sequence shown here is derived from an EMBL/GenBank/DDBJ whole genome shotgun (WGS) entry which is preliminary data.</text>
</comment>
<dbReference type="PANTHER" id="PTHR37516">
    <property type="entry name" value="SCA1 COMPLEX SCAFFOLD PROTEIN SCAA"/>
    <property type="match status" value="1"/>
</dbReference>
<dbReference type="GO" id="GO:0005886">
    <property type="term" value="C:plasma membrane"/>
    <property type="evidence" value="ECO:0007669"/>
    <property type="project" value="TreeGrafter"/>
</dbReference>
<protein>
    <submittedName>
        <fullName evidence="2">Sca1 complex scaffold protein scaa</fullName>
    </submittedName>
</protein>
<dbReference type="AlphaFoldDB" id="A0A9Q0RB20"/>
<feature type="region of interest" description="Disordered" evidence="1">
    <location>
        <begin position="1"/>
        <end position="23"/>
    </location>
</feature>
<dbReference type="GO" id="GO:1904515">
    <property type="term" value="P:positive regulation of TORC2 signaling"/>
    <property type="evidence" value="ECO:0007669"/>
    <property type="project" value="TreeGrafter"/>
</dbReference>
<keyword evidence="3" id="KW-1185">Reference proteome</keyword>